<dbReference type="AlphaFoldDB" id="A0A137NPV1"/>
<dbReference type="Pfam" id="PF14494">
    <property type="entry name" value="DUF4436"/>
    <property type="match status" value="1"/>
</dbReference>
<feature type="transmembrane region" description="Helical" evidence="1">
    <location>
        <begin position="258"/>
        <end position="284"/>
    </location>
</feature>
<keyword evidence="1" id="KW-0812">Transmembrane</keyword>
<evidence type="ECO:0000313" key="2">
    <source>
        <dbReference type="EMBL" id="KXN64766.1"/>
    </source>
</evidence>
<keyword evidence="3" id="KW-1185">Reference proteome</keyword>
<dbReference type="Proteomes" id="UP000070444">
    <property type="component" value="Unassembled WGS sequence"/>
</dbReference>
<sequence>MLSFLESPLKRRILFTIVGLILWCIIAIPTTLHFTDFGKTDKLKSSNDILSKTDSPDNIVLDFRVLNTNLDKRTMQVYIGVYPNGIYHNLDDRTWNRTIELQFLHKNFLVTKGSTPEPVKFDIPLQTGNLKDYPFDKYTTDILFLAVDNKTKEFIPVTIYESIYNQNTKITLKKDEELGNLELEAYIIYIKRTPLVYAFCFFISVVTWGLTVVAFNIGIDSMIFHRELPPPLLAIGITMLFALPTLRKAQPEIPEIGCAIDFLCFIWCEILIGIASCMILYSWLLRYKLPLKELLAS</sequence>
<accession>A0A137NPV1</accession>
<dbReference type="OrthoDB" id="2117972at2759"/>
<feature type="transmembrane region" description="Helical" evidence="1">
    <location>
        <begin position="12"/>
        <end position="34"/>
    </location>
</feature>
<evidence type="ECO:0000256" key="1">
    <source>
        <dbReference type="SAM" id="Phobius"/>
    </source>
</evidence>
<dbReference type="EMBL" id="KQ965192">
    <property type="protein sequence ID" value="KXN64766.1"/>
    <property type="molecule type" value="Genomic_DNA"/>
</dbReference>
<feature type="transmembrane region" description="Helical" evidence="1">
    <location>
        <begin position="229"/>
        <end position="246"/>
    </location>
</feature>
<keyword evidence="1" id="KW-1133">Transmembrane helix</keyword>
<proteinExistence type="predicted"/>
<organism evidence="2 3">
    <name type="scientific">Conidiobolus coronatus (strain ATCC 28846 / CBS 209.66 / NRRL 28638)</name>
    <name type="common">Delacroixia coronata</name>
    <dbReference type="NCBI Taxonomy" id="796925"/>
    <lineage>
        <taxon>Eukaryota</taxon>
        <taxon>Fungi</taxon>
        <taxon>Fungi incertae sedis</taxon>
        <taxon>Zoopagomycota</taxon>
        <taxon>Entomophthoromycotina</taxon>
        <taxon>Entomophthoromycetes</taxon>
        <taxon>Entomophthorales</taxon>
        <taxon>Ancylistaceae</taxon>
        <taxon>Conidiobolus</taxon>
    </lineage>
</organism>
<evidence type="ECO:0000313" key="3">
    <source>
        <dbReference type="Proteomes" id="UP000070444"/>
    </source>
</evidence>
<dbReference type="InterPro" id="IPR027948">
    <property type="entry name" value="DUF4436"/>
</dbReference>
<keyword evidence="1" id="KW-0472">Membrane</keyword>
<gene>
    <name evidence="2" type="ORF">CONCODRAFT_13962</name>
</gene>
<name>A0A137NPV1_CONC2</name>
<reference evidence="2 3" key="1">
    <citation type="journal article" date="2015" name="Genome Biol. Evol.">
        <title>Phylogenomic analyses indicate that early fungi evolved digesting cell walls of algal ancestors of land plants.</title>
        <authorList>
            <person name="Chang Y."/>
            <person name="Wang S."/>
            <person name="Sekimoto S."/>
            <person name="Aerts A.L."/>
            <person name="Choi C."/>
            <person name="Clum A."/>
            <person name="LaButti K.M."/>
            <person name="Lindquist E.A."/>
            <person name="Yee Ngan C."/>
            <person name="Ohm R.A."/>
            <person name="Salamov A.A."/>
            <person name="Grigoriev I.V."/>
            <person name="Spatafora J.W."/>
            <person name="Berbee M.L."/>
        </authorList>
    </citation>
    <scope>NUCLEOTIDE SEQUENCE [LARGE SCALE GENOMIC DNA]</scope>
    <source>
        <strain evidence="2 3">NRRL 28638</strain>
    </source>
</reference>
<protein>
    <recommendedName>
        <fullName evidence="4">DUF4436 domain-containing protein</fullName>
    </recommendedName>
</protein>
<feature type="transmembrane region" description="Helical" evidence="1">
    <location>
        <begin position="195"/>
        <end position="217"/>
    </location>
</feature>
<evidence type="ECO:0008006" key="4">
    <source>
        <dbReference type="Google" id="ProtNLM"/>
    </source>
</evidence>